<evidence type="ECO:0000313" key="1">
    <source>
        <dbReference type="EMBL" id="MCP2258907.1"/>
    </source>
</evidence>
<sequence length="165" mass="18181">MTRRVGSAEELRAMAEVDDIQFYELRARLLEEPDPAHDGEHDAAGVEQRPKAAFRVMLDGSLLGFRLRLSVRSVAAEYVADAAAFFRLAEPVAVVEASAMNAFIEKEAFPVLYPFVRQSVFDLASKMGVETVLLGLTRPEDMDFTVDLAPPDAAYVENADVVSDE</sequence>
<reference evidence="1 2" key="1">
    <citation type="submission" date="2022-06" db="EMBL/GenBank/DDBJ databases">
        <title>Genomic Encyclopedia of Archaeal and Bacterial Type Strains, Phase II (KMG-II): from individual species to whole genera.</title>
        <authorList>
            <person name="Goeker M."/>
        </authorList>
    </citation>
    <scope>NUCLEOTIDE SEQUENCE [LARGE SCALE GENOMIC DNA]</scope>
    <source>
        <strain evidence="1 2">DSM 40477</strain>
    </source>
</reference>
<accession>A0ABT1HTT5</accession>
<comment type="caution">
    <text evidence="1">The sequence shown here is derived from an EMBL/GenBank/DDBJ whole genome shotgun (WGS) entry which is preliminary data.</text>
</comment>
<dbReference type="RefSeq" id="WP_380497037.1">
    <property type="nucleotide sequence ID" value="NZ_JBHMCX010000028.1"/>
</dbReference>
<name>A0ABT1HTT5_STRSD</name>
<dbReference type="EMBL" id="JAMTCP010000012">
    <property type="protein sequence ID" value="MCP2258907.1"/>
    <property type="molecule type" value="Genomic_DNA"/>
</dbReference>
<gene>
    <name evidence="1" type="ORF">LX15_002606</name>
</gene>
<dbReference type="InterPro" id="IPR035958">
    <property type="entry name" value="SecB-like_sf"/>
</dbReference>
<keyword evidence="2" id="KW-1185">Reference proteome</keyword>
<dbReference type="Proteomes" id="UP001205311">
    <property type="component" value="Unassembled WGS sequence"/>
</dbReference>
<proteinExistence type="predicted"/>
<organism evidence="1 2">
    <name type="scientific">Streptoalloteichus tenebrarius (strain ATCC 17920 / DSM 40477 / JCM 4838 / CBS 697.72 / NBRC 16177 / NCIMB 11028 / NRRL B-12390 / A12253. 1 / ISP 5477)</name>
    <name type="common">Streptomyces tenebrarius</name>
    <dbReference type="NCBI Taxonomy" id="1933"/>
    <lineage>
        <taxon>Bacteria</taxon>
        <taxon>Bacillati</taxon>
        <taxon>Actinomycetota</taxon>
        <taxon>Actinomycetes</taxon>
        <taxon>Pseudonocardiales</taxon>
        <taxon>Pseudonocardiaceae</taxon>
        <taxon>Streptoalloteichus</taxon>
    </lineage>
</organism>
<evidence type="ECO:0008006" key="3">
    <source>
        <dbReference type="Google" id="ProtNLM"/>
    </source>
</evidence>
<dbReference type="SUPFAM" id="SSF54611">
    <property type="entry name" value="SecB-like"/>
    <property type="match status" value="1"/>
</dbReference>
<evidence type="ECO:0000313" key="2">
    <source>
        <dbReference type="Proteomes" id="UP001205311"/>
    </source>
</evidence>
<protein>
    <recommendedName>
        <fullName evidence="3">Preprotein translocase subunit SecB</fullName>
    </recommendedName>
</protein>